<feature type="region of interest" description="Disordered" evidence="2">
    <location>
        <begin position="380"/>
        <end position="474"/>
    </location>
</feature>
<dbReference type="InterPro" id="IPR050922">
    <property type="entry name" value="LytR/CpsA/Psr_CW_biosynth"/>
</dbReference>
<feature type="compositionally biased region" description="Low complexity" evidence="2">
    <location>
        <begin position="427"/>
        <end position="447"/>
    </location>
</feature>
<accession>A0A975FJ92</accession>
<dbReference type="Pfam" id="PF03816">
    <property type="entry name" value="LytR_cpsA_psr"/>
    <property type="match status" value="1"/>
</dbReference>
<name>A0A975FJ92_9MICO</name>
<evidence type="ECO:0000256" key="3">
    <source>
        <dbReference type="SAM" id="Phobius"/>
    </source>
</evidence>
<gene>
    <name evidence="5" type="ORF">G127AT_09170</name>
</gene>
<proteinExistence type="inferred from homology"/>
<evidence type="ECO:0000313" key="5">
    <source>
        <dbReference type="EMBL" id="QTX03528.1"/>
    </source>
</evidence>
<organism evidence="5 6">
    <name type="scientific">Agromyces archimandritae</name>
    <dbReference type="NCBI Taxonomy" id="2781962"/>
    <lineage>
        <taxon>Bacteria</taxon>
        <taxon>Bacillati</taxon>
        <taxon>Actinomycetota</taxon>
        <taxon>Actinomycetes</taxon>
        <taxon>Micrococcales</taxon>
        <taxon>Microbacteriaceae</taxon>
        <taxon>Agromyces</taxon>
    </lineage>
</organism>
<feature type="compositionally biased region" description="Acidic residues" evidence="2">
    <location>
        <begin position="415"/>
        <end position="426"/>
    </location>
</feature>
<dbReference type="Proteomes" id="UP000671914">
    <property type="component" value="Chromosome"/>
</dbReference>
<keyword evidence="3" id="KW-0812">Transmembrane</keyword>
<keyword evidence="6" id="KW-1185">Reference proteome</keyword>
<reference evidence="5" key="1">
    <citation type="submission" date="2021-03" db="EMBL/GenBank/DDBJ databases">
        <title>Agromyces archimandritus sp. nov., isolated from the cockroach Archimandrita tessellata.</title>
        <authorList>
            <person name="Guzman J."/>
            <person name="Ortuzar M."/>
            <person name="Poehlein A."/>
            <person name="Daniel R."/>
            <person name="Trujillo M."/>
            <person name="Vilcinskas A."/>
        </authorList>
    </citation>
    <scope>NUCLEOTIDE SEQUENCE</scope>
    <source>
        <strain evidence="5">G127AT</strain>
    </source>
</reference>
<evidence type="ECO:0000256" key="2">
    <source>
        <dbReference type="SAM" id="MobiDB-lite"/>
    </source>
</evidence>
<feature type="transmembrane region" description="Helical" evidence="3">
    <location>
        <begin position="52"/>
        <end position="76"/>
    </location>
</feature>
<feature type="domain" description="Cell envelope-related transcriptional attenuator" evidence="4">
    <location>
        <begin position="132"/>
        <end position="288"/>
    </location>
</feature>
<dbReference type="Gene3D" id="3.40.630.190">
    <property type="entry name" value="LCP protein"/>
    <property type="match status" value="1"/>
</dbReference>
<dbReference type="AlphaFoldDB" id="A0A975FJ92"/>
<dbReference type="PANTHER" id="PTHR33392:SF6">
    <property type="entry name" value="POLYISOPRENYL-TEICHOIC ACID--PEPTIDOGLYCAN TEICHOIC ACID TRANSFERASE TAGU"/>
    <property type="match status" value="1"/>
</dbReference>
<comment type="similarity">
    <text evidence="1">Belongs to the LytR/CpsA/Psr (LCP) family.</text>
</comment>
<sequence>MRVRSCHARAAASTAGMRPARPAPPDPHSEDLIDPAARHRRRPHARARAARVLARVGAGAACLLIAGVSTAAYFAWDLLNAVSSNSVDIGSGDAPHITGLGAVDGGFDMLIVGTDNDADQGDAYGERDATLNDVNIWLHVAADHSRAVAMSFPRDLVIPHPECTDPDTGETFDAMSAQPVNVAYERGGIACVAATLGTLTGEPFEYAAAVSFGGVVALSNAVGGVEICVQEAIDDPDAGLVLPAGTSVVQGETALGFLRTRHGIGDGSDLSRISNQQSFLSSLIRKAKSDETLGDPGKLVALGQVAADHMKLSTSMANPLTMASLALTLKDVPLESIVFVQYPGSTGSEEFPGKVVPIEWQAEELIAKIVADEPFGLGEDALGPGVAEDPASGADAGGAVDSGAAVDAGGSADGEPADGEPADGEPADGAADAGAGAADGADAAAPPASTPPETLDGIRGQSASQRTCAEAYSG</sequence>
<keyword evidence="3" id="KW-0472">Membrane</keyword>
<dbReference type="PANTHER" id="PTHR33392">
    <property type="entry name" value="POLYISOPRENYL-TEICHOIC ACID--PEPTIDOGLYCAN TEICHOIC ACID TRANSFERASE TAGU"/>
    <property type="match status" value="1"/>
</dbReference>
<feature type="compositionally biased region" description="Low complexity" evidence="2">
    <location>
        <begin position="391"/>
        <end position="414"/>
    </location>
</feature>
<dbReference type="InterPro" id="IPR004474">
    <property type="entry name" value="LytR_CpsA_psr"/>
</dbReference>
<dbReference type="RefSeq" id="WP_210896213.1">
    <property type="nucleotide sequence ID" value="NZ_CP071696.1"/>
</dbReference>
<dbReference type="KEGG" id="aarc:G127AT_09170"/>
<evidence type="ECO:0000313" key="6">
    <source>
        <dbReference type="Proteomes" id="UP000671914"/>
    </source>
</evidence>
<evidence type="ECO:0000259" key="4">
    <source>
        <dbReference type="Pfam" id="PF03816"/>
    </source>
</evidence>
<feature type="region of interest" description="Disordered" evidence="2">
    <location>
        <begin position="1"/>
        <end position="33"/>
    </location>
</feature>
<keyword evidence="3" id="KW-1133">Transmembrane helix</keyword>
<dbReference type="NCBIfam" id="TIGR00350">
    <property type="entry name" value="lytR_cpsA_psr"/>
    <property type="match status" value="1"/>
</dbReference>
<dbReference type="EMBL" id="CP071696">
    <property type="protein sequence ID" value="QTX03528.1"/>
    <property type="molecule type" value="Genomic_DNA"/>
</dbReference>
<protein>
    <submittedName>
        <fullName evidence="5">LCP family protein</fullName>
    </submittedName>
</protein>
<evidence type="ECO:0000256" key="1">
    <source>
        <dbReference type="ARBA" id="ARBA00006068"/>
    </source>
</evidence>